<keyword evidence="2" id="KW-1185">Reference proteome</keyword>
<protein>
    <submittedName>
        <fullName evidence="1">Uncharacterized protein</fullName>
    </submittedName>
</protein>
<dbReference type="EMBL" id="VOFY01000019">
    <property type="protein sequence ID" value="KAA8582575.1"/>
    <property type="molecule type" value="Genomic_DNA"/>
</dbReference>
<accession>A0A5J5CPB6</accession>
<sequence length="107" mass="11373">AASDGCILRCSNAASPSSSASSAPRHPARTSLLCLHGGAIGGGGEKHNTTDMMGNKERRGVNFKGLLKRNWLLIATVISVLLGLVGEVRRHSLRPPEAEKQWLCLSQ</sequence>
<evidence type="ECO:0000313" key="1">
    <source>
        <dbReference type="EMBL" id="KAA8582575.1"/>
    </source>
</evidence>
<proteinExistence type="predicted"/>
<organism evidence="1 2">
    <name type="scientific">Etheostoma spectabile</name>
    <name type="common">orangethroat darter</name>
    <dbReference type="NCBI Taxonomy" id="54343"/>
    <lineage>
        <taxon>Eukaryota</taxon>
        <taxon>Metazoa</taxon>
        <taxon>Chordata</taxon>
        <taxon>Craniata</taxon>
        <taxon>Vertebrata</taxon>
        <taxon>Euteleostomi</taxon>
        <taxon>Actinopterygii</taxon>
        <taxon>Neopterygii</taxon>
        <taxon>Teleostei</taxon>
        <taxon>Neoteleostei</taxon>
        <taxon>Acanthomorphata</taxon>
        <taxon>Eupercaria</taxon>
        <taxon>Perciformes</taxon>
        <taxon>Percoidei</taxon>
        <taxon>Percidae</taxon>
        <taxon>Etheostomatinae</taxon>
        <taxon>Etheostoma</taxon>
    </lineage>
</organism>
<reference evidence="1 2" key="1">
    <citation type="submission" date="2019-08" db="EMBL/GenBank/DDBJ databases">
        <title>A chromosome-level genome assembly, high-density linkage maps, and genome scans reveal the genomic architecture of hybrid incompatibilities underlying speciation via character displacement in darters (Percidae: Etheostominae).</title>
        <authorList>
            <person name="Moran R.L."/>
            <person name="Catchen J.M."/>
            <person name="Fuller R.C."/>
        </authorList>
    </citation>
    <scope>NUCLEOTIDE SEQUENCE [LARGE SCALE GENOMIC DNA]</scope>
    <source>
        <strain evidence="1">EspeVRDwgs_2016</strain>
        <tissue evidence="1">Muscle</tissue>
    </source>
</reference>
<evidence type="ECO:0000313" key="2">
    <source>
        <dbReference type="Proteomes" id="UP000327493"/>
    </source>
</evidence>
<gene>
    <name evidence="1" type="ORF">FQN60_006246</name>
</gene>
<feature type="non-terminal residue" evidence="1">
    <location>
        <position position="1"/>
    </location>
</feature>
<comment type="caution">
    <text evidence="1">The sequence shown here is derived from an EMBL/GenBank/DDBJ whole genome shotgun (WGS) entry which is preliminary data.</text>
</comment>
<name>A0A5J5CPB6_9PERO</name>
<dbReference type="AlphaFoldDB" id="A0A5J5CPB6"/>
<dbReference type="Proteomes" id="UP000327493">
    <property type="component" value="Chromosome 19"/>
</dbReference>
<feature type="non-terminal residue" evidence="1">
    <location>
        <position position="107"/>
    </location>
</feature>